<evidence type="ECO:0000256" key="1">
    <source>
        <dbReference type="SAM" id="MobiDB-lite"/>
    </source>
</evidence>
<name>A0A8R7QSJ1_TRIUA</name>
<reference evidence="2" key="3">
    <citation type="submission" date="2022-06" db="UniProtKB">
        <authorList>
            <consortium name="EnsemblPlants"/>
        </authorList>
    </citation>
    <scope>IDENTIFICATION</scope>
</reference>
<dbReference type="Proteomes" id="UP000015106">
    <property type="component" value="Chromosome 6"/>
</dbReference>
<evidence type="ECO:0000313" key="3">
    <source>
        <dbReference type="Proteomes" id="UP000015106"/>
    </source>
</evidence>
<dbReference type="AlphaFoldDB" id="A0A8R7QSJ1"/>
<accession>A0A8R7QSJ1</accession>
<sequence>MTCPRRRASAGGHRGRSGRRQWLGVGAGSRSVVGLSSSATCVFVFQASDREEIDFSCTAQKEHALSYVL</sequence>
<reference evidence="3" key="1">
    <citation type="journal article" date="2013" name="Nature">
        <title>Draft genome of the wheat A-genome progenitor Triticum urartu.</title>
        <authorList>
            <person name="Ling H.Q."/>
            <person name="Zhao S."/>
            <person name="Liu D."/>
            <person name="Wang J."/>
            <person name="Sun H."/>
            <person name="Zhang C."/>
            <person name="Fan H."/>
            <person name="Li D."/>
            <person name="Dong L."/>
            <person name="Tao Y."/>
            <person name="Gao C."/>
            <person name="Wu H."/>
            <person name="Li Y."/>
            <person name="Cui Y."/>
            <person name="Guo X."/>
            <person name="Zheng S."/>
            <person name="Wang B."/>
            <person name="Yu K."/>
            <person name="Liang Q."/>
            <person name="Yang W."/>
            <person name="Lou X."/>
            <person name="Chen J."/>
            <person name="Feng M."/>
            <person name="Jian J."/>
            <person name="Zhang X."/>
            <person name="Luo G."/>
            <person name="Jiang Y."/>
            <person name="Liu J."/>
            <person name="Wang Z."/>
            <person name="Sha Y."/>
            <person name="Zhang B."/>
            <person name="Wu H."/>
            <person name="Tang D."/>
            <person name="Shen Q."/>
            <person name="Xue P."/>
            <person name="Zou S."/>
            <person name="Wang X."/>
            <person name="Liu X."/>
            <person name="Wang F."/>
            <person name="Yang Y."/>
            <person name="An X."/>
            <person name="Dong Z."/>
            <person name="Zhang K."/>
            <person name="Zhang X."/>
            <person name="Luo M.C."/>
            <person name="Dvorak J."/>
            <person name="Tong Y."/>
            <person name="Wang J."/>
            <person name="Yang H."/>
            <person name="Li Z."/>
            <person name="Wang D."/>
            <person name="Zhang A."/>
            <person name="Wang J."/>
        </authorList>
    </citation>
    <scope>NUCLEOTIDE SEQUENCE</scope>
    <source>
        <strain evidence="3">cv. G1812</strain>
    </source>
</reference>
<keyword evidence="3" id="KW-1185">Reference proteome</keyword>
<reference evidence="2" key="2">
    <citation type="submission" date="2018-03" db="EMBL/GenBank/DDBJ databases">
        <title>The Triticum urartu genome reveals the dynamic nature of wheat genome evolution.</title>
        <authorList>
            <person name="Ling H."/>
            <person name="Ma B."/>
            <person name="Shi X."/>
            <person name="Liu H."/>
            <person name="Dong L."/>
            <person name="Sun H."/>
            <person name="Cao Y."/>
            <person name="Gao Q."/>
            <person name="Zheng S."/>
            <person name="Li Y."/>
            <person name="Yu Y."/>
            <person name="Du H."/>
            <person name="Qi M."/>
            <person name="Li Y."/>
            <person name="Yu H."/>
            <person name="Cui Y."/>
            <person name="Wang N."/>
            <person name="Chen C."/>
            <person name="Wu H."/>
            <person name="Zhao Y."/>
            <person name="Zhang J."/>
            <person name="Li Y."/>
            <person name="Zhou W."/>
            <person name="Zhang B."/>
            <person name="Hu W."/>
            <person name="Eijk M."/>
            <person name="Tang J."/>
            <person name="Witsenboer H."/>
            <person name="Zhao S."/>
            <person name="Li Z."/>
            <person name="Zhang A."/>
            <person name="Wang D."/>
            <person name="Liang C."/>
        </authorList>
    </citation>
    <scope>NUCLEOTIDE SEQUENCE [LARGE SCALE GENOMIC DNA]</scope>
    <source>
        <strain evidence="2">cv. G1812</strain>
    </source>
</reference>
<protein>
    <submittedName>
        <fullName evidence="2">Uncharacterized protein</fullName>
    </submittedName>
</protein>
<organism evidence="2 3">
    <name type="scientific">Triticum urartu</name>
    <name type="common">Red wild einkorn</name>
    <name type="synonym">Crithodium urartu</name>
    <dbReference type="NCBI Taxonomy" id="4572"/>
    <lineage>
        <taxon>Eukaryota</taxon>
        <taxon>Viridiplantae</taxon>
        <taxon>Streptophyta</taxon>
        <taxon>Embryophyta</taxon>
        <taxon>Tracheophyta</taxon>
        <taxon>Spermatophyta</taxon>
        <taxon>Magnoliopsida</taxon>
        <taxon>Liliopsida</taxon>
        <taxon>Poales</taxon>
        <taxon>Poaceae</taxon>
        <taxon>BOP clade</taxon>
        <taxon>Pooideae</taxon>
        <taxon>Triticodae</taxon>
        <taxon>Triticeae</taxon>
        <taxon>Triticinae</taxon>
        <taxon>Triticum</taxon>
    </lineage>
</organism>
<dbReference type="EnsemblPlants" id="TuG1812G0600002574.01.T02">
    <property type="protein sequence ID" value="TuG1812G0600002574.01.T02"/>
    <property type="gene ID" value="TuG1812G0600002574.01"/>
</dbReference>
<dbReference type="Gramene" id="TuG1812G0600002574.01.T02">
    <property type="protein sequence ID" value="TuG1812G0600002574.01.T02"/>
    <property type="gene ID" value="TuG1812G0600002574.01"/>
</dbReference>
<evidence type="ECO:0000313" key="2">
    <source>
        <dbReference type="EnsemblPlants" id="TuG1812G0600002574.01.T02"/>
    </source>
</evidence>
<feature type="compositionally biased region" description="Basic residues" evidence="1">
    <location>
        <begin position="1"/>
        <end position="19"/>
    </location>
</feature>
<proteinExistence type="predicted"/>
<feature type="region of interest" description="Disordered" evidence="1">
    <location>
        <begin position="1"/>
        <end position="21"/>
    </location>
</feature>